<name>A0A1H3ZXC6_XYLRU</name>
<protein>
    <submittedName>
        <fullName evidence="1">Glutaredoxin-related protein</fullName>
    </submittedName>
</protein>
<organism evidence="1 2">
    <name type="scientific">Xylanibacter ruminicola</name>
    <name type="common">Prevotella ruminicola</name>
    <dbReference type="NCBI Taxonomy" id="839"/>
    <lineage>
        <taxon>Bacteria</taxon>
        <taxon>Pseudomonadati</taxon>
        <taxon>Bacteroidota</taxon>
        <taxon>Bacteroidia</taxon>
        <taxon>Bacteroidales</taxon>
        <taxon>Prevotellaceae</taxon>
        <taxon>Xylanibacter</taxon>
    </lineage>
</organism>
<gene>
    <name evidence="1" type="ORF">SAMN05216462_0953</name>
</gene>
<reference evidence="1 2" key="1">
    <citation type="submission" date="2016-10" db="EMBL/GenBank/DDBJ databases">
        <authorList>
            <person name="de Groot N.N."/>
        </authorList>
    </citation>
    <scope>NUCLEOTIDE SEQUENCE [LARGE SCALE GENOMIC DNA]</scope>
    <source>
        <strain evidence="1 2">D31d</strain>
    </source>
</reference>
<dbReference type="Proteomes" id="UP000182257">
    <property type="component" value="Unassembled WGS sequence"/>
</dbReference>
<dbReference type="RefSeq" id="WP_074760483.1">
    <property type="nucleotide sequence ID" value="NZ_FNRF01000002.1"/>
</dbReference>
<evidence type="ECO:0000313" key="1">
    <source>
        <dbReference type="EMBL" id="SEA27964.1"/>
    </source>
</evidence>
<proteinExistence type="predicted"/>
<accession>A0A1H3ZXC6</accession>
<sequence>MIKMYVMETCPDCAYVEKQVEGNHNFEVIDIGKHVRNLKQFIKLRDTHPAFDEAKAVGDLGIPCYVLEDGTVTLYSKDVGLEPRPQDEGAACSLDGRGC</sequence>
<dbReference type="EMBL" id="FNRF01000002">
    <property type="protein sequence ID" value="SEA27964.1"/>
    <property type="molecule type" value="Genomic_DNA"/>
</dbReference>
<dbReference type="OrthoDB" id="5679012at2"/>
<dbReference type="AlphaFoldDB" id="A0A1H3ZXC6"/>
<evidence type="ECO:0000313" key="2">
    <source>
        <dbReference type="Proteomes" id="UP000182257"/>
    </source>
</evidence>